<gene>
    <name evidence="15" type="ORF">ACMU_14400</name>
</gene>
<feature type="transmembrane region" description="Helical" evidence="13">
    <location>
        <begin position="7"/>
        <end position="26"/>
    </location>
</feature>
<dbReference type="SUPFAM" id="SSF81342">
    <property type="entry name" value="Transmembrane di-heme cytochromes"/>
    <property type="match status" value="1"/>
</dbReference>
<evidence type="ECO:0000256" key="12">
    <source>
        <dbReference type="ARBA" id="ARBA00037975"/>
    </source>
</evidence>
<protein>
    <submittedName>
        <fullName evidence="15">Cytochrome B561</fullName>
    </submittedName>
</protein>
<evidence type="ECO:0000256" key="2">
    <source>
        <dbReference type="ARBA" id="ARBA00004651"/>
    </source>
</evidence>
<feature type="transmembrane region" description="Helical" evidence="13">
    <location>
        <begin position="138"/>
        <end position="159"/>
    </location>
</feature>
<dbReference type="InterPro" id="IPR016174">
    <property type="entry name" value="Di-haem_cyt_TM"/>
</dbReference>
<keyword evidence="5" id="KW-0349">Heme</keyword>
<dbReference type="GO" id="GO:0022904">
    <property type="term" value="P:respiratory electron transport chain"/>
    <property type="evidence" value="ECO:0007669"/>
    <property type="project" value="InterPro"/>
</dbReference>
<evidence type="ECO:0000256" key="11">
    <source>
        <dbReference type="ARBA" id="ARBA00023136"/>
    </source>
</evidence>
<sequence>MTRYHPLLVTIHWLMGLLIIMMLIFGNLVTGPLDNADPEKIEALTGHMAIGVTIGMLLIFRIIVRVRSQTPAHATTGNPMLDKIGVATHHLMYVVVAGMVLSGLGMGLGLGLFGVVYGGEGALPVDLSERLPARAHDMISNILLLLVVLHVAAAFYHQLILRDGLFRRMWFGKRQ</sequence>
<evidence type="ECO:0000256" key="7">
    <source>
        <dbReference type="ARBA" id="ARBA00022723"/>
    </source>
</evidence>
<dbReference type="GO" id="GO:0009055">
    <property type="term" value="F:electron transfer activity"/>
    <property type="evidence" value="ECO:0007669"/>
    <property type="project" value="InterPro"/>
</dbReference>
<dbReference type="Gene3D" id="1.20.950.20">
    <property type="entry name" value="Transmembrane di-heme cytochromes, Chain C"/>
    <property type="match status" value="1"/>
</dbReference>
<evidence type="ECO:0000256" key="3">
    <source>
        <dbReference type="ARBA" id="ARBA00022448"/>
    </source>
</evidence>
<comment type="caution">
    <text evidence="15">The sequence shown here is derived from an EMBL/GenBank/DDBJ whole genome shotgun (WGS) entry which is preliminary data.</text>
</comment>
<evidence type="ECO:0000256" key="13">
    <source>
        <dbReference type="SAM" id="Phobius"/>
    </source>
</evidence>
<keyword evidence="10" id="KW-0408">Iron</keyword>
<comment type="similarity">
    <text evidence="12">Belongs to the cytochrome b561 family.</text>
</comment>
<dbReference type="PANTHER" id="PTHR30529">
    <property type="entry name" value="CYTOCHROME B561"/>
    <property type="match status" value="1"/>
</dbReference>
<evidence type="ECO:0000256" key="6">
    <source>
        <dbReference type="ARBA" id="ARBA00022692"/>
    </source>
</evidence>
<keyword evidence="6 13" id="KW-0812">Transmembrane</keyword>
<organism evidence="15 16">
    <name type="scientific">Actibacterium mucosum KCTC 23349</name>
    <dbReference type="NCBI Taxonomy" id="1454373"/>
    <lineage>
        <taxon>Bacteria</taxon>
        <taxon>Pseudomonadati</taxon>
        <taxon>Pseudomonadota</taxon>
        <taxon>Alphaproteobacteria</taxon>
        <taxon>Rhodobacterales</taxon>
        <taxon>Roseobacteraceae</taxon>
        <taxon>Actibacterium</taxon>
    </lineage>
</organism>
<reference evidence="15 16" key="1">
    <citation type="submission" date="2014-03" db="EMBL/GenBank/DDBJ databases">
        <title>Draft Genome Sequence of Actibacterium mucosum KCTC 23349, a Marine Alphaproteobacterium with Complex Ionic Requirements Isolated from Mediterranean Seawater at Malvarrosa Beach, Valencia, Spain.</title>
        <authorList>
            <person name="Arahal D.R."/>
            <person name="Shao Z."/>
            <person name="Lai Q."/>
            <person name="Pujalte M.J."/>
        </authorList>
    </citation>
    <scope>NUCLEOTIDE SEQUENCE [LARGE SCALE GENOMIC DNA]</scope>
    <source>
        <strain evidence="15 16">KCTC 23349</strain>
    </source>
</reference>
<dbReference type="AlphaFoldDB" id="A0A037ZH74"/>
<evidence type="ECO:0000256" key="4">
    <source>
        <dbReference type="ARBA" id="ARBA00022475"/>
    </source>
</evidence>
<keyword evidence="9 13" id="KW-1133">Transmembrane helix</keyword>
<evidence type="ECO:0000256" key="10">
    <source>
        <dbReference type="ARBA" id="ARBA00023004"/>
    </source>
</evidence>
<dbReference type="Pfam" id="PF01292">
    <property type="entry name" value="Ni_hydr_CYTB"/>
    <property type="match status" value="1"/>
</dbReference>
<dbReference type="GO" id="GO:0020037">
    <property type="term" value="F:heme binding"/>
    <property type="evidence" value="ECO:0007669"/>
    <property type="project" value="TreeGrafter"/>
</dbReference>
<keyword evidence="16" id="KW-1185">Reference proteome</keyword>
<keyword evidence="3" id="KW-0813">Transport</keyword>
<feature type="transmembrane region" description="Helical" evidence="13">
    <location>
        <begin position="46"/>
        <end position="64"/>
    </location>
</feature>
<feature type="transmembrane region" description="Helical" evidence="13">
    <location>
        <begin position="91"/>
        <end position="118"/>
    </location>
</feature>
<dbReference type="InterPro" id="IPR011577">
    <property type="entry name" value="Cyt_b561_bac/Ni-Hgenase"/>
</dbReference>
<dbReference type="GO" id="GO:0046872">
    <property type="term" value="F:metal ion binding"/>
    <property type="evidence" value="ECO:0007669"/>
    <property type="project" value="UniProtKB-KW"/>
</dbReference>
<dbReference type="OrthoDB" id="8156287at2"/>
<evidence type="ECO:0000313" key="15">
    <source>
        <dbReference type="EMBL" id="KAJ54949.1"/>
    </source>
</evidence>
<keyword evidence="11 13" id="KW-0472">Membrane</keyword>
<keyword evidence="7" id="KW-0479">Metal-binding</keyword>
<dbReference type="Proteomes" id="UP000026249">
    <property type="component" value="Unassembled WGS sequence"/>
</dbReference>
<comment type="cofactor">
    <cofactor evidence="1">
        <name>heme b</name>
        <dbReference type="ChEBI" id="CHEBI:60344"/>
    </cofactor>
</comment>
<dbReference type="InterPro" id="IPR052168">
    <property type="entry name" value="Cytochrome_b561_oxidase"/>
</dbReference>
<comment type="subcellular location">
    <subcellularLocation>
        <location evidence="2">Cell membrane</location>
        <topology evidence="2">Multi-pass membrane protein</topology>
    </subcellularLocation>
</comment>
<evidence type="ECO:0000256" key="8">
    <source>
        <dbReference type="ARBA" id="ARBA00022982"/>
    </source>
</evidence>
<evidence type="ECO:0000256" key="1">
    <source>
        <dbReference type="ARBA" id="ARBA00001970"/>
    </source>
</evidence>
<keyword evidence="8" id="KW-0249">Electron transport</keyword>
<keyword evidence="4" id="KW-1003">Cell membrane</keyword>
<accession>A0A037ZH74</accession>
<evidence type="ECO:0000256" key="9">
    <source>
        <dbReference type="ARBA" id="ARBA00022989"/>
    </source>
</evidence>
<dbReference type="EMBL" id="JFKE01000005">
    <property type="protein sequence ID" value="KAJ54949.1"/>
    <property type="molecule type" value="Genomic_DNA"/>
</dbReference>
<dbReference type="RefSeq" id="WP_035260073.1">
    <property type="nucleotide sequence ID" value="NZ_JFKE01000005.1"/>
</dbReference>
<dbReference type="PANTHER" id="PTHR30529:SF1">
    <property type="entry name" value="CYTOCHROME B561 HOMOLOG 2"/>
    <property type="match status" value="1"/>
</dbReference>
<name>A0A037ZH74_9RHOB</name>
<evidence type="ECO:0000313" key="16">
    <source>
        <dbReference type="Proteomes" id="UP000026249"/>
    </source>
</evidence>
<evidence type="ECO:0000256" key="5">
    <source>
        <dbReference type="ARBA" id="ARBA00022617"/>
    </source>
</evidence>
<dbReference type="GO" id="GO:0005886">
    <property type="term" value="C:plasma membrane"/>
    <property type="evidence" value="ECO:0007669"/>
    <property type="project" value="UniProtKB-SubCell"/>
</dbReference>
<proteinExistence type="inferred from homology"/>
<feature type="domain" description="Cytochrome b561 bacterial/Ni-hydrogenase" evidence="14">
    <location>
        <begin position="3"/>
        <end position="172"/>
    </location>
</feature>
<evidence type="ECO:0000259" key="14">
    <source>
        <dbReference type="Pfam" id="PF01292"/>
    </source>
</evidence>